<dbReference type="EC" id="3.1.-.-" evidence="4"/>
<dbReference type="PROSITE" id="PS50828">
    <property type="entry name" value="SMR"/>
    <property type="match status" value="1"/>
</dbReference>
<dbReference type="Pfam" id="PF01713">
    <property type="entry name" value="Smr"/>
    <property type="match status" value="1"/>
</dbReference>
<keyword evidence="4" id="KW-0378">Hydrolase</keyword>
<dbReference type="AlphaFoldDB" id="A0A0W0TL40"/>
<reference evidence="3 5" key="1">
    <citation type="submission" date="2015-11" db="EMBL/GenBank/DDBJ databases">
        <title>Genomic analysis of 38 Legionella species identifies large and diverse effector repertoires.</title>
        <authorList>
            <person name="Burstein D."/>
            <person name="Amaro F."/>
            <person name="Zusman T."/>
            <person name="Lifshitz Z."/>
            <person name="Cohen O."/>
            <person name="Gilbert J.A."/>
            <person name="Pupko T."/>
            <person name="Shuman H.A."/>
            <person name="Segal G."/>
        </authorList>
    </citation>
    <scope>NUCLEOTIDE SEQUENCE [LARGE SCALE GENOMIC DNA]</scope>
    <source>
        <strain evidence="3 5">WO-44C</strain>
    </source>
</reference>
<dbReference type="PANTHER" id="PTHR35562:SF2">
    <property type="entry name" value="DNA ENDONUCLEASE SMRA-RELATED"/>
    <property type="match status" value="1"/>
</dbReference>
<dbReference type="Proteomes" id="UP000251942">
    <property type="component" value="Unassembled WGS sequence"/>
</dbReference>
<dbReference type="EMBL" id="UASS01000008">
    <property type="protein sequence ID" value="SPX60347.1"/>
    <property type="molecule type" value="Genomic_DNA"/>
</dbReference>
<evidence type="ECO:0000313" key="5">
    <source>
        <dbReference type="Proteomes" id="UP000054698"/>
    </source>
</evidence>
<dbReference type="Gene3D" id="3.30.1370.110">
    <property type="match status" value="1"/>
</dbReference>
<evidence type="ECO:0000313" key="3">
    <source>
        <dbReference type="EMBL" id="KTC95893.1"/>
    </source>
</evidence>
<sequence length="195" mass="22244">MSKLMSSMSNDFLSEEDKALFRQVVEKVKPLAKSNKIVSEEAKNPPQATKSPTYRPQLPMTKDHDFYLSDYYTEAVQASTPLSYCNHSIPAKRLRELKSGQISWQARLDLHGLRSDDAKNALIRFIRQQHVLAHRCLLIIHGKGSPQGEPPVLKNLVNHWLQQFPEVLAFHSALTRDGGSGALYVLLKRQREQKR</sequence>
<dbReference type="EMBL" id="LNYB01000082">
    <property type="protein sequence ID" value="KTC95893.1"/>
    <property type="molecule type" value="Genomic_DNA"/>
</dbReference>
<dbReference type="PANTHER" id="PTHR35562">
    <property type="entry name" value="DNA ENDONUCLEASE SMRA-RELATED"/>
    <property type="match status" value="1"/>
</dbReference>
<evidence type="ECO:0000259" key="2">
    <source>
        <dbReference type="PROSITE" id="PS50828"/>
    </source>
</evidence>
<dbReference type="SUPFAM" id="SSF160443">
    <property type="entry name" value="SMR domain-like"/>
    <property type="match status" value="1"/>
</dbReference>
<evidence type="ECO:0000313" key="6">
    <source>
        <dbReference type="Proteomes" id="UP000251942"/>
    </source>
</evidence>
<dbReference type="InterPro" id="IPR002625">
    <property type="entry name" value="Smr_dom"/>
</dbReference>
<accession>A0A0W0TL40</accession>
<name>A0A0W0TL40_9GAMM</name>
<keyword evidence="5" id="KW-1185">Reference proteome</keyword>
<feature type="domain" description="Smr" evidence="2">
    <location>
        <begin position="108"/>
        <end position="188"/>
    </location>
</feature>
<protein>
    <submittedName>
        <fullName evidence="3 4">DNA mismatch repair protein-like protein</fullName>
        <ecNumber evidence="4">3.1.-.-</ecNumber>
    </submittedName>
</protein>
<evidence type="ECO:0000313" key="4">
    <source>
        <dbReference type="EMBL" id="SPX60347.1"/>
    </source>
</evidence>
<gene>
    <name evidence="4" type="primary">smrA</name>
    <name evidence="3" type="ORF">Lfee_2255</name>
    <name evidence="4" type="ORF">NCTC12022_01070</name>
</gene>
<dbReference type="Proteomes" id="UP000054698">
    <property type="component" value="Unassembled WGS sequence"/>
</dbReference>
<reference evidence="4 6" key="2">
    <citation type="submission" date="2018-06" db="EMBL/GenBank/DDBJ databases">
        <authorList>
            <consortium name="Pathogen Informatics"/>
            <person name="Doyle S."/>
        </authorList>
    </citation>
    <scope>NUCLEOTIDE SEQUENCE [LARGE SCALE GENOMIC DNA]</scope>
    <source>
        <strain evidence="4 6">NCTC12022</strain>
    </source>
</reference>
<proteinExistence type="predicted"/>
<dbReference type="SMART" id="SM00463">
    <property type="entry name" value="SMR"/>
    <property type="match status" value="1"/>
</dbReference>
<dbReference type="PATRIC" id="fig|453.4.peg.2472"/>
<organism evidence="3 5">
    <name type="scientific">Legionella feeleii</name>
    <dbReference type="NCBI Taxonomy" id="453"/>
    <lineage>
        <taxon>Bacteria</taxon>
        <taxon>Pseudomonadati</taxon>
        <taxon>Pseudomonadota</taxon>
        <taxon>Gammaproteobacteria</taxon>
        <taxon>Legionellales</taxon>
        <taxon>Legionellaceae</taxon>
        <taxon>Legionella</taxon>
    </lineage>
</organism>
<dbReference type="STRING" id="453.Lfee_2255"/>
<dbReference type="GO" id="GO:0016787">
    <property type="term" value="F:hydrolase activity"/>
    <property type="evidence" value="ECO:0007669"/>
    <property type="project" value="UniProtKB-KW"/>
</dbReference>
<evidence type="ECO:0000256" key="1">
    <source>
        <dbReference type="SAM" id="MobiDB-lite"/>
    </source>
</evidence>
<dbReference type="InterPro" id="IPR036063">
    <property type="entry name" value="Smr_dom_sf"/>
</dbReference>
<feature type="region of interest" description="Disordered" evidence="1">
    <location>
        <begin position="36"/>
        <end position="58"/>
    </location>
</feature>